<feature type="compositionally biased region" description="Polar residues" evidence="1">
    <location>
        <begin position="1"/>
        <end position="15"/>
    </location>
</feature>
<feature type="region of interest" description="Disordered" evidence="1">
    <location>
        <begin position="1"/>
        <end position="31"/>
    </location>
</feature>
<evidence type="ECO:0000256" key="1">
    <source>
        <dbReference type="SAM" id="MobiDB-lite"/>
    </source>
</evidence>
<comment type="caution">
    <text evidence="2">The sequence shown here is derived from an EMBL/GenBank/DDBJ whole genome shotgun (WGS) entry which is preliminary data.</text>
</comment>
<protein>
    <submittedName>
        <fullName evidence="2">Uncharacterized protein</fullName>
    </submittedName>
</protein>
<dbReference type="Proteomes" id="UP000812966">
    <property type="component" value="Unassembled WGS sequence"/>
</dbReference>
<proteinExistence type="predicted"/>
<name>A0A8K0JL21_9TREE</name>
<reference evidence="2" key="1">
    <citation type="submission" date="2020-04" db="EMBL/GenBank/DDBJ databases">
        <title>Analysis of mating type loci in Filobasidium floriforme.</title>
        <authorList>
            <person name="Nowrousian M."/>
        </authorList>
    </citation>
    <scope>NUCLEOTIDE SEQUENCE</scope>
    <source>
        <strain evidence="2">CBS 6242</strain>
    </source>
</reference>
<dbReference type="EMBL" id="JABELV010000185">
    <property type="protein sequence ID" value="KAG7528413.1"/>
    <property type="molecule type" value="Genomic_DNA"/>
</dbReference>
<gene>
    <name evidence="2" type="ORF">FFLO_06182</name>
</gene>
<organism evidence="2 3">
    <name type="scientific">Filobasidium floriforme</name>
    <dbReference type="NCBI Taxonomy" id="5210"/>
    <lineage>
        <taxon>Eukaryota</taxon>
        <taxon>Fungi</taxon>
        <taxon>Dikarya</taxon>
        <taxon>Basidiomycota</taxon>
        <taxon>Agaricomycotina</taxon>
        <taxon>Tremellomycetes</taxon>
        <taxon>Filobasidiales</taxon>
        <taxon>Filobasidiaceae</taxon>
        <taxon>Filobasidium</taxon>
    </lineage>
</organism>
<evidence type="ECO:0000313" key="3">
    <source>
        <dbReference type="Proteomes" id="UP000812966"/>
    </source>
</evidence>
<dbReference type="AlphaFoldDB" id="A0A8K0JL21"/>
<feature type="compositionally biased region" description="Basic and acidic residues" evidence="1">
    <location>
        <begin position="21"/>
        <end position="31"/>
    </location>
</feature>
<evidence type="ECO:0000313" key="2">
    <source>
        <dbReference type="EMBL" id="KAG7528413.1"/>
    </source>
</evidence>
<accession>A0A8K0JL21</accession>
<sequence length="31" mass="3588">MEKTSGLSRQRTPCSKTGRRRAMDSEYRVCP</sequence>
<keyword evidence="3" id="KW-1185">Reference proteome</keyword>